<accession>A0A7J6I5Y8</accession>
<evidence type="ECO:0000256" key="1">
    <source>
        <dbReference type="ARBA" id="ARBA00010746"/>
    </source>
</evidence>
<evidence type="ECO:0000256" key="3">
    <source>
        <dbReference type="ARBA" id="ARBA00022525"/>
    </source>
</evidence>
<dbReference type="EMBL" id="JAATIQ010000007">
    <property type="protein sequence ID" value="KAF4402428.1"/>
    <property type="molecule type" value="Genomic_DNA"/>
</dbReference>
<comment type="function">
    <text evidence="4">Dirigent proteins impart stereoselectivity on the phenoxy radical-coupling reaction, yielding optically active lignans from two molecules of coniferyl alcohol in the biosynthesis of lignans, flavonolignans, and alkaloids and thus plays a central role in plant secondary metabolism.</text>
</comment>
<comment type="similarity">
    <text evidence="1 4">Belongs to the plant dirigent protein family.</text>
</comment>
<keyword evidence="3 4" id="KW-0964">Secreted</keyword>
<dbReference type="InterPro" id="IPR044859">
    <property type="entry name" value="Allene_oxi_cyc_Dirigent"/>
</dbReference>
<dbReference type="InterPro" id="IPR004265">
    <property type="entry name" value="Dirigent"/>
</dbReference>
<organism evidence="6 7">
    <name type="scientific">Cannabis sativa</name>
    <name type="common">Hemp</name>
    <name type="synonym">Marijuana</name>
    <dbReference type="NCBI Taxonomy" id="3483"/>
    <lineage>
        <taxon>Eukaryota</taxon>
        <taxon>Viridiplantae</taxon>
        <taxon>Streptophyta</taxon>
        <taxon>Embryophyta</taxon>
        <taxon>Tracheophyta</taxon>
        <taxon>Spermatophyta</taxon>
        <taxon>Magnoliopsida</taxon>
        <taxon>eudicotyledons</taxon>
        <taxon>Gunneridae</taxon>
        <taxon>Pentapetalae</taxon>
        <taxon>rosids</taxon>
        <taxon>fabids</taxon>
        <taxon>Rosales</taxon>
        <taxon>Cannabaceae</taxon>
        <taxon>Cannabis</taxon>
    </lineage>
</organism>
<dbReference type="Gene3D" id="2.40.480.10">
    <property type="entry name" value="Allene oxide cyclase-like"/>
    <property type="match status" value="2"/>
</dbReference>
<evidence type="ECO:0000313" key="7">
    <source>
        <dbReference type="Proteomes" id="UP000583929"/>
    </source>
</evidence>
<comment type="subcellular location">
    <subcellularLocation>
        <location evidence="4">Secreted</location>
        <location evidence="4">Extracellular space</location>
        <location evidence="4">Apoplast</location>
    </subcellularLocation>
</comment>
<evidence type="ECO:0000313" key="6">
    <source>
        <dbReference type="EMBL" id="KAF4402428.1"/>
    </source>
</evidence>
<feature type="region of interest" description="Disordered" evidence="5">
    <location>
        <begin position="20"/>
        <end position="44"/>
    </location>
</feature>
<keyword evidence="7" id="KW-1185">Reference proteome</keyword>
<comment type="caution">
    <text evidence="6">The sequence shown here is derived from an EMBL/GenBank/DDBJ whole genome shotgun (WGS) entry which is preliminary data.</text>
</comment>
<proteinExistence type="inferred from homology"/>
<keyword evidence="4" id="KW-0052">Apoplast</keyword>
<dbReference type="GO" id="GO:0048046">
    <property type="term" value="C:apoplast"/>
    <property type="evidence" value="ECO:0007669"/>
    <property type="project" value="UniProtKB-SubCell"/>
</dbReference>
<dbReference type="PANTHER" id="PTHR21495">
    <property type="entry name" value="NUCLEOPORIN-RELATED"/>
    <property type="match status" value="1"/>
</dbReference>
<evidence type="ECO:0000256" key="2">
    <source>
        <dbReference type="ARBA" id="ARBA00011738"/>
    </source>
</evidence>
<sequence length="557" mass="60800">MKAQMRRKNYLIGAQWLKTGNEDSSSATGGSVRRSEAANSAENLADTVTKIMEIDSMKSGHTDYNAPAGENGCDNNGKERVLGKSGENIDSNKVEDLVNLSEKDMTIMLENKKRRMDMDTVEKLRVSLGFDGAFSADVQGRSGGVAMHLIKLHLISTMDETHHNTTLIILILFLTIHSSILSLTTAHDDYNYSRNLNPQKTLGLNKKQEKLTHLHFYFHDVVSGPNPTAIRVAEAKTTNTSAVSFGFVVVCDDPLTVGPEPTSKKIGSAQGIYASTSQTELSLLMALNYVFTEGKYKGSTLSILGRNAVLSGVREMPIVGGSGVFRFARGFALAKTYVANATTFDAIVEYNGQFRCVPIFTTMAKSLQNLTTLLLITLTIFSFISLSTAHDYSFSKDLSAEKELNHKKQKLTHLHFYFHDVVSGPNATALRVAQAATTNVSAVSFGYVAVLDDPLTVGPEPSSKKIGSAQGMYISTSQSDLQLQLVVNYVFTEGIYNGSTLSILGHNAILTPLRELPIVGGTGVFRFATGYAHLTTYMFNLTSLDAIVEYNVYVLHY</sequence>
<evidence type="ECO:0000256" key="4">
    <source>
        <dbReference type="RuleBase" id="RU363099"/>
    </source>
</evidence>
<comment type="subunit">
    <text evidence="2 4">Homodimer.</text>
</comment>
<dbReference type="GO" id="GO:0009699">
    <property type="term" value="P:phenylpropanoid biosynthetic process"/>
    <property type="evidence" value="ECO:0007669"/>
    <property type="project" value="UniProtKB-ARBA"/>
</dbReference>
<feature type="region of interest" description="Disordered" evidence="5">
    <location>
        <begin position="59"/>
        <end position="85"/>
    </location>
</feature>
<reference evidence="6 7" key="1">
    <citation type="journal article" date="2020" name="bioRxiv">
        <title>Sequence and annotation of 42 cannabis genomes reveals extensive copy number variation in cannabinoid synthesis and pathogen resistance genes.</title>
        <authorList>
            <person name="Mckernan K.J."/>
            <person name="Helbert Y."/>
            <person name="Kane L.T."/>
            <person name="Ebling H."/>
            <person name="Zhang L."/>
            <person name="Liu B."/>
            <person name="Eaton Z."/>
            <person name="Mclaughlin S."/>
            <person name="Kingan S."/>
            <person name="Baybayan P."/>
            <person name="Concepcion G."/>
            <person name="Jordan M."/>
            <person name="Riva A."/>
            <person name="Barbazuk W."/>
            <person name="Harkins T."/>
        </authorList>
    </citation>
    <scope>NUCLEOTIDE SEQUENCE [LARGE SCALE GENOMIC DNA]</scope>
    <source>
        <strain evidence="7">cv. Jamaican Lion 4</strain>
        <tissue evidence="6">Leaf</tissue>
    </source>
</reference>
<dbReference type="Proteomes" id="UP000583929">
    <property type="component" value="Unassembled WGS sequence"/>
</dbReference>
<dbReference type="AlphaFoldDB" id="A0A7J6I5Y8"/>
<name>A0A7J6I5Y8_CANSA</name>
<gene>
    <name evidence="6" type="ORF">G4B88_012213</name>
</gene>
<dbReference type="Pfam" id="PF03018">
    <property type="entry name" value="Dirigent"/>
    <property type="match status" value="2"/>
</dbReference>
<evidence type="ECO:0000256" key="5">
    <source>
        <dbReference type="SAM" id="MobiDB-lite"/>
    </source>
</evidence>
<protein>
    <recommendedName>
        <fullName evidence="4">Dirigent protein</fullName>
    </recommendedName>
</protein>